<gene>
    <name evidence="3" type="ORF">A8C32_00810</name>
</gene>
<dbReference type="Pfam" id="PF00534">
    <property type="entry name" value="Glycos_transf_1"/>
    <property type="match status" value="1"/>
</dbReference>
<feature type="domain" description="Glycosyltransferase subfamily 4-like N-terminal" evidence="2">
    <location>
        <begin position="81"/>
        <end position="155"/>
    </location>
</feature>
<evidence type="ECO:0000313" key="3">
    <source>
        <dbReference type="EMBL" id="OEK08849.1"/>
    </source>
</evidence>
<dbReference type="Pfam" id="PF13477">
    <property type="entry name" value="Glyco_trans_4_2"/>
    <property type="match status" value="1"/>
</dbReference>
<accession>A0A1E5TBX6</accession>
<organism evidence="3 4">
    <name type="scientific">Flavivirga aquatica</name>
    <dbReference type="NCBI Taxonomy" id="1849968"/>
    <lineage>
        <taxon>Bacteria</taxon>
        <taxon>Pseudomonadati</taxon>
        <taxon>Bacteroidota</taxon>
        <taxon>Flavobacteriia</taxon>
        <taxon>Flavobacteriales</taxon>
        <taxon>Flavobacteriaceae</taxon>
        <taxon>Flavivirga</taxon>
    </lineage>
</organism>
<evidence type="ECO:0000313" key="4">
    <source>
        <dbReference type="Proteomes" id="UP000095713"/>
    </source>
</evidence>
<dbReference type="Gene3D" id="3.40.50.2000">
    <property type="entry name" value="Glycogen Phosphorylase B"/>
    <property type="match status" value="2"/>
</dbReference>
<evidence type="ECO:0000259" key="1">
    <source>
        <dbReference type="Pfam" id="PF00534"/>
    </source>
</evidence>
<protein>
    <submittedName>
        <fullName evidence="3">Glycosyl transferase family 1</fullName>
    </submittedName>
</protein>
<keyword evidence="4" id="KW-1185">Reference proteome</keyword>
<dbReference type="AlphaFoldDB" id="A0A1E5TBX6"/>
<dbReference type="Proteomes" id="UP000095713">
    <property type="component" value="Unassembled WGS sequence"/>
</dbReference>
<dbReference type="SUPFAM" id="SSF53756">
    <property type="entry name" value="UDP-Glycosyltransferase/glycogen phosphorylase"/>
    <property type="match status" value="1"/>
</dbReference>
<keyword evidence="3" id="KW-0808">Transferase</keyword>
<dbReference type="PANTHER" id="PTHR12526">
    <property type="entry name" value="GLYCOSYLTRANSFERASE"/>
    <property type="match status" value="1"/>
</dbReference>
<dbReference type="RefSeq" id="WP_069829530.1">
    <property type="nucleotide sequence ID" value="NZ_MDJD01000028.1"/>
</dbReference>
<dbReference type="EMBL" id="MDJD01000028">
    <property type="protein sequence ID" value="OEK08849.1"/>
    <property type="molecule type" value="Genomic_DNA"/>
</dbReference>
<evidence type="ECO:0000259" key="2">
    <source>
        <dbReference type="Pfam" id="PF13477"/>
    </source>
</evidence>
<reference evidence="3 4" key="1">
    <citation type="submission" date="2016-05" db="EMBL/GenBank/DDBJ databases">
        <title>Draft Genome Sequence of Algibacter sp. Strain SK-16 Isolated from the Surface Water of Aburatsubo Inlet.</title>
        <authorList>
            <person name="Wong S.-K."/>
            <person name="Yoshizawa S."/>
            <person name="Nakajima Y."/>
            <person name="Ogura Y."/>
            <person name="Tetsuya H."/>
            <person name="Hamasaki K."/>
        </authorList>
    </citation>
    <scope>NUCLEOTIDE SEQUENCE [LARGE SCALE GENOMIC DNA]</scope>
    <source>
        <strain evidence="3 4">SK-16</strain>
    </source>
</reference>
<dbReference type="InterPro" id="IPR028098">
    <property type="entry name" value="Glyco_trans_4-like_N"/>
</dbReference>
<dbReference type="InterPro" id="IPR001296">
    <property type="entry name" value="Glyco_trans_1"/>
</dbReference>
<proteinExistence type="predicted"/>
<sequence length="383" mass="43809">MKILMVAIPNHHFFQWVNQLEDSGFEVFWFDVTDGGPKSNKIPWVTQIKGWKLKYNFIFRQRIKKQFPKLYNYIQKYNENNVLSAFEKAYNNIQPDIVHAFEMQLSGLPVLPIMQKNKTPLIYSSWGSDLFYFKELGLTKTQVNTFFKRTNYLITDCKRDFKIAKNNGFKAKYLGVFPGNGGLKIDMSKIKKFNQRHTILIKGYDDGVGKASIVLKALELVSKEILKKKTIVIYSADDSIKKLIEASKVLSSLNIIVHSRYKFIKNRDLLALMGESCIHIANSLSDGMPNALLEAMAMGAFPIQSNPGKVTEEVITANKNGLLIENPLDANALVMLIEKAIEDVTLRQEAQDFNVNFIKAHYNRSTLKPEIIKLYQNIKHTSV</sequence>
<feature type="domain" description="Glycosyl transferase family 1" evidence="1">
    <location>
        <begin position="213"/>
        <end position="349"/>
    </location>
</feature>
<name>A0A1E5TBX6_9FLAO</name>
<dbReference type="GO" id="GO:0016757">
    <property type="term" value="F:glycosyltransferase activity"/>
    <property type="evidence" value="ECO:0007669"/>
    <property type="project" value="InterPro"/>
</dbReference>
<dbReference type="STRING" id="1849968.A8C32_00810"/>
<comment type="caution">
    <text evidence="3">The sequence shown here is derived from an EMBL/GenBank/DDBJ whole genome shotgun (WGS) entry which is preliminary data.</text>
</comment>
<dbReference type="OrthoDB" id="1411429at2"/>